<dbReference type="AlphaFoldDB" id="A0A840BZG9"/>
<reference evidence="1 2" key="1">
    <citation type="submission" date="2020-08" db="EMBL/GenBank/DDBJ databases">
        <title>Genomic Encyclopedia of Type Strains, Phase IV (KMG-IV): sequencing the most valuable type-strain genomes for metagenomic binning, comparative biology and taxonomic classification.</title>
        <authorList>
            <person name="Goeker M."/>
        </authorList>
    </citation>
    <scope>NUCLEOTIDE SEQUENCE [LARGE SCALE GENOMIC DNA]</scope>
    <source>
        <strain evidence="1 2">DSM 103737</strain>
    </source>
</reference>
<keyword evidence="2" id="KW-1185">Reference proteome</keyword>
<evidence type="ECO:0000313" key="2">
    <source>
        <dbReference type="Proteomes" id="UP000577362"/>
    </source>
</evidence>
<dbReference type="Proteomes" id="UP000577362">
    <property type="component" value="Unassembled WGS sequence"/>
</dbReference>
<protein>
    <recommendedName>
        <fullName evidence="3">Curlin</fullName>
    </recommendedName>
</protein>
<evidence type="ECO:0008006" key="3">
    <source>
        <dbReference type="Google" id="ProtNLM"/>
    </source>
</evidence>
<comment type="caution">
    <text evidence="1">The sequence shown here is derived from an EMBL/GenBank/DDBJ whole genome shotgun (WGS) entry which is preliminary data.</text>
</comment>
<gene>
    <name evidence="1" type="ORF">GGR16_002997</name>
</gene>
<evidence type="ECO:0000313" key="1">
    <source>
        <dbReference type="EMBL" id="MBB4017963.1"/>
    </source>
</evidence>
<proteinExistence type="predicted"/>
<sequence length="455" mass="46743">MFCVSILRGRDDMPLNDNDTFEVDQSNGLNDSDFNMNVGTANQVGFFNFGGAAQGISSGGNGQSNTSWITDTGGAGGWFNGNDYYSVDQGNEMLDSDANANVGTLNQAGLFNFGGLSQTTTSGGNGQSNTSAIEDGGFAGGWFNNNDDYRVDQFNGMADTDENMQVGNIAQIGGLNFAGVGQSIDSGGNGQSNTTWIGDTGFSFGLGNGNDSYLIGQSNNMFDNDANANGVGISQFGGLNIAGVGQSISSGGNGQSNTSNISDFSLGFGAFSDNDSYEVSQFNGLYDNDQNMNLTTIQQAGFGNVAGVGQSIVSGGNGQSNTSDISDFGLGFGAGSNNDEFNVGQQNIMFDNDINTNVGVVAQLGFGNVAAIDQSIDSGGNGQSNTSWIGDTGFGGFGNNNDSYSVTQANYLMDNDSNTNAASVSQSFAFNFAGFDQDIVSGGNGQSNTSAIDDA</sequence>
<name>A0A840BZG9_9HYPH</name>
<organism evidence="1 2">
    <name type="scientific">Chelatococcus caeni</name>
    <dbReference type="NCBI Taxonomy" id="1348468"/>
    <lineage>
        <taxon>Bacteria</taxon>
        <taxon>Pseudomonadati</taxon>
        <taxon>Pseudomonadota</taxon>
        <taxon>Alphaproteobacteria</taxon>
        <taxon>Hyphomicrobiales</taxon>
        <taxon>Chelatococcaceae</taxon>
        <taxon>Chelatococcus</taxon>
    </lineage>
</organism>
<dbReference type="EMBL" id="JACIEN010000003">
    <property type="protein sequence ID" value="MBB4017963.1"/>
    <property type="molecule type" value="Genomic_DNA"/>
</dbReference>
<accession>A0A840BZG9</accession>